<sequence>MKPQASIMAHAARNLGQIRLNSTVKTTSYDPRKQEIPEHSTLFSMIQPTGMFHLGNYLGAVRAWKDLTDYAPDSTKLIFGTADLHAITIPKPAKDIRKFRSEAIASILASGVNHERAIIYHQSALPEHAELNWILSTLAGTGYLNRMTQWKSKSEGLDNSSLGLFAYPVLQAADILLFKSTHVPVGDDQVQHLELCRTLAESFNKQFGKTFKLPTTLLAPTKKILSLRDPLKKMSKSDKDQNATIYINETSDEIAKKIKKAVTDSTSTHFNYDPENRPGVSNLINIISGIQRKSIQEVESDISDFKDHKTFKDYVCYVINEEINEPRRKFEELVQNSNYLNKIVQEGNEKARAIASVNIKEFKQKVGF</sequence>
<name>K0KR86_WICCF</name>
<dbReference type="FunCoup" id="K0KR86">
    <property type="interactions" value="448"/>
</dbReference>
<evidence type="ECO:0000313" key="13">
    <source>
        <dbReference type="Proteomes" id="UP000009328"/>
    </source>
</evidence>
<dbReference type="GO" id="GO:0070183">
    <property type="term" value="P:mitochondrial tryptophanyl-tRNA aminoacylation"/>
    <property type="evidence" value="ECO:0007669"/>
    <property type="project" value="TreeGrafter"/>
</dbReference>
<evidence type="ECO:0000256" key="3">
    <source>
        <dbReference type="ARBA" id="ARBA00013161"/>
    </source>
</evidence>
<dbReference type="Gene3D" id="3.40.50.620">
    <property type="entry name" value="HUPs"/>
    <property type="match status" value="1"/>
</dbReference>
<dbReference type="CDD" id="cd00806">
    <property type="entry name" value="TrpRS_core"/>
    <property type="match status" value="1"/>
</dbReference>
<dbReference type="InterPro" id="IPR002305">
    <property type="entry name" value="aa-tRNA-synth_Ic"/>
</dbReference>
<keyword evidence="6 11" id="KW-0067">ATP-binding</keyword>
<dbReference type="PRINTS" id="PR01039">
    <property type="entry name" value="TRNASYNTHTRP"/>
</dbReference>
<dbReference type="STRING" id="1206466.K0KR86"/>
<dbReference type="InterPro" id="IPR002306">
    <property type="entry name" value="Trp-tRNA-ligase"/>
</dbReference>
<dbReference type="EMBL" id="CAIF01000090">
    <property type="protein sequence ID" value="CCH43813.1"/>
    <property type="molecule type" value="Genomic_DNA"/>
</dbReference>
<dbReference type="InterPro" id="IPR014729">
    <property type="entry name" value="Rossmann-like_a/b/a_fold"/>
</dbReference>
<gene>
    <name evidence="12" type="ORF">BN7_3367</name>
</gene>
<dbReference type="InParanoid" id="K0KR86"/>
<evidence type="ECO:0000256" key="6">
    <source>
        <dbReference type="ARBA" id="ARBA00022840"/>
    </source>
</evidence>
<accession>K0KR86</accession>
<evidence type="ECO:0000313" key="12">
    <source>
        <dbReference type="EMBL" id="CCH43813.1"/>
    </source>
</evidence>
<dbReference type="GO" id="GO:0005524">
    <property type="term" value="F:ATP binding"/>
    <property type="evidence" value="ECO:0007669"/>
    <property type="project" value="UniProtKB-KW"/>
</dbReference>
<keyword evidence="4 11" id="KW-0436">Ligase</keyword>
<evidence type="ECO:0000256" key="1">
    <source>
        <dbReference type="ARBA" id="ARBA00004305"/>
    </source>
</evidence>
<keyword evidence="8 11" id="KW-0030">Aminoacyl-tRNA synthetase</keyword>
<comment type="similarity">
    <text evidence="2 11">Belongs to the class-I aminoacyl-tRNA synthetase family.</text>
</comment>
<evidence type="ECO:0000256" key="4">
    <source>
        <dbReference type="ARBA" id="ARBA00022598"/>
    </source>
</evidence>
<organism evidence="12 13">
    <name type="scientific">Wickerhamomyces ciferrii (strain ATCC 14091 / BCRC 22168 / CBS 111 / JCM 3599 / NBRC 0793 / NRRL Y-1031 F-60-10)</name>
    <name type="common">Yeast</name>
    <name type="synonym">Pichia ciferrii</name>
    <dbReference type="NCBI Taxonomy" id="1206466"/>
    <lineage>
        <taxon>Eukaryota</taxon>
        <taxon>Fungi</taxon>
        <taxon>Dikarya</taxon>
        <taxon>Ascomycota</taxon>
        <taxon>Saccharomycotina</taxon>
        <taxon>Saccharomycetes</taxon>
        <taxon>Phaffomycetales</taxon>
        <taxon>Wickerhamomycetaceae</taxon>
        <taxon>Wickerhamomyces</taxon>
    </lineage>
</organism>
<keyword evidence="13" id="KW-1185">Reference proteome</keyword>
<dbReference type="FunFam" id="3.40.50.620:FF:000082">
    <property type="entry name" value="MSW1p Mitochondrial tryptophanyl-tRNA synthetase"/>
    <property type="match status" value="1"/>
</dbReference>
<keyword evidence="7 11" id="KW-0648">Protein biosynthesis</keyword>
<comment type="subcellular location">
    <subcellularLocation>
        <location evidence="1">Mitochondrion matrix</location>
    </subcellularLocation>
</comment>
<evidence type="ECO:0000256" key="8">
    <source>
        <dbReference type="ARBA" id="ARBA00023146"/>
    </source>
</evidence>
<evidence type="ECO:0000256" key="7">
    <source>
        <dbReference type="ARBA" id="ARBA00022917"/>
    </source>
</evidence>
<reference evidence="12 13" key="1">
    <citation type="journal article" date="2012" name="Eukaryot. Cell">
        <title>Draft genome sequence of Wickerhamomyces ciferrii NRRL Y-1031 F-60-10.</title>
        <authorList>
            <person name="Schneider J."/>
            <person name="Andrea H."/>
            <person name="Blom J."/>
            <person name="Jaenicke S."/>
            <person name="Ruckert C."/>
            <person name="Schorsch C."/>
            <person name="Szczepanowski R."/>
            <person name="Farwick M."/>
            <person name="Goesmann A."/>
            <person name="Puhler A."/>
            <person name="Schaffer S."/>
            <person name="Tauch A."/>
            <person name="Kohler T."/>
            <person name="Brinkrolf K."/>
        </authorList>
    </citation>
    <scope>NUCLEOTIDE SEQUENCE [LARGE SCALE GENOMIC DNA]</scope>
    <source>
        <strain evidence="13">ATCC 14091 / BCRC 22168 / CBS 111 / JCM 3599 / NBRC 0793 / NRRL Y-1031 F-60-10</strain>
    </source>
</reference>
<evidence type="ECO:0000256" key="2">
    <source>
        <dbReference type="ARBA" id="ARBA00005594"/>
    </source>
</evidence>
<evidence type="ECO:0000256" key="10">
    <source>
        <dbReference type="ARBA" id="ARBA00069760"/>
    </source>
</evidence>
<proteinExistence type="inferred from homology"/>
<dbReference type="NCBIfam" id="TIGR00233">
    <property type="entry name" value="trpS"/>
    <property type="match status" value="1"/>
</dbReference>
<dbReference type="FunFam" id="1.10.240.10:FF:000002">
    <property type="entry name" value="Tryptophan--tRNA ligase"/>
    <property type="match status" value="1"/>
</dbReference>
<dbReference type="GO" id="GO:0004830">
    <property type="term" value="F:tryptophan-tRNA ligase activity"/>
    <property type="evidence" value="ECO:0007669"/>
    <property type="project" value="UniProtKB-EC"/>
</dbReference>
<dbReference type="SUPFAM" id="SSF52374">
    <property type="entry name" value="Nucleotidylyl transferase"/>
    <property type="match status" value="1"/>
</dbReference>
<dbReference type="AlphaFoldDB" id="K0KR86"/>
<dbReference type="HOGENOM" id="CLU_029244_1_3_1"/>
<dbReference type="InterPro" id="IPR050203">
    <property type="entry name" value="Trp-tRNA_synthetase"/>
</dbReference>
<comment type="caution">
    <text evidence="12">The sequence shown here is derived from an EMBL/GenBank/DDBJ whole genome shotgun (WGS) entry which is preliminary data.</text>
</comment>
<dbReference type="EC" id="6.1.1.2" evidence="3"/>
<dbReference type="eggNOG" id="KOG2713">
    <property type="taxonomic scope" value="Eukaryota"/>
</dbReference>
<dbReference type="PANTHER" id="PTHR43766">
    <property type="entry name" value="TRYPTOPHAN--TRNA LIGASE, MITOCHONDRIAL"/>
    <property type="match status" value="1"/>
</dbReference>
<dbReference type="Proteomes" id="UP000009328">
    <property type="component" value="Unassembled WGS sequence"/>
</dbReference>
<dbReference type="PROSITE" id="PS00178">
    <property type="entry name" value="AA_TRNA_LIGASE_I"/>
    <property type="match status" value="1"/>
</dbReference>
<evidence type="ECO:0000256" key="11">
    <source>
        <dbReference type="RuleBase" id="RU363036"/>
    </source>
</evidence>
<keyword evidence="5 11" id="KW-0547">Nucleotide-binding</keyword>
<dbReference type="GO" id="GO:0005759">
    <property type="term" value="C:mitochondrial matrix"/>
    <property type="evidence" value="ECO:0007669"/>
    <property type="project" value="UniProtKB-SubCell"/>
</dbReference>
<protein>
    <recommendedName>
        <fullName evidence="10">Tryptophan--tRNA ligase, mitochondrial</fullName>
        <ecNumber evidence="3">6.1.1.2</ecNumber>
    </recommendedName>
    <alternativeName>
        <fullName evidence="9">Tryptophanyl-tRNA synthetase</fullName>
    </alternativeName>
</protein>
<dbReference type="Pfam" id="PF00579">
    <property type="entry name" value="tRNA-synt_1b"/>
    <property type="match status" value="1"/>
</dbReference>
<dbReference type="PANTHER" id="PTHR43766:SF1">
    <property type="entry name" value="TRYPTOPHAN--TRNA LIGASE, MITOCHONDRIAL"/>
    <property type="match status" value="1"/>
</dbReference>
<evidence type="ECO:0000256" key="9">
    <source>
        <dbReference type="ARBA" id="ARBA00030268"/>
    </source>
</evidence>
<dbReference type="InterPro" id="IPR001412">
    <property type="entry name" value="aa-tRNA-synth_I_CS"/>
</dbReference>
<evidence type="ECO:0000256" key="5">
    <source>
        <dbReference type="ARBA" id="ARBA00022741"/>
    </source>
</evidence>
<dbReference type="Gene3D" id="1.10.240.10">
    <property type="entry name" value="Tyrosyl-Transfer RNA Synthetase"/>
    <property type="match status" value="1"/>
</dbReference>